<dbReference type="CDD" id="cd11304">
    <property type="entry name" value="Cadherin_repeat"/>
    <property type="match status" value="10"/>
</dbReference>
<feature type="domain" description="Cadherin" evidence="11">
    <location>
        <begin position="1240"/>
        <end position="1359"/>
    </location>
</feature>
<comment type="subcellular location">
    <subcellularLocation>
        <location evidence="1">Membrane</location>
        <topology evidence="1">Single-pass membrane protein</topology>
    </subcellularLocation>
</comment>
<reference evidence="13" key="1">
    <citation type="journal article" date="2015" name="Proc. Natl. Acad. Sci. U.S.A.">
        <title>Genome sequence of the Asian Tiger mosquito, Aedes albopictus, reveals insights into its biology, genetics, and evolution.</title>
        <authorList>
            <person name="Chen X.G."/>
            <person name="Jiang X."/>
            <person name="Gu J."/>
            <person name="Xu M."/>
            <person name="Wu Y."/>
            <person name="Deng Y."/>
            <person name="Zhang C."/>
            <person name="Bonizzoni M."/>
            <person name="Dermauw W."/>
            <person name="Vontas J."/>
            <person name="Armbruster P."/>
            <person name="Huang X."/>
            <person name="Yang Y."/>
            <person name="Zhang H."/>
            <person name="He W."/>
            <person name="Peng H."/>
            <person name="Liu Y."/>
            <person name="Wu K."/>
            <person name="Chen J."/>
            <person name="Lirakis M."/>
            <person name="Topalis P."/>
            <person name="Van Leeuwen T."/>
            <person name="Hall A.B."/>
            <person name="Jiang X."/>
            <person name="Thorpe C."/>
            <person name="Mueller R.L."/>
            <person name="Sun C."/>
            <person name="Waterhouse R.M."/>
            <person name="Yan G."/>
            <person name="Tu Z.J."/>
            <person name="Fang X."/>
            <person name="James A.A."/>
        </authorList>
    </citation>
    <scope>NUCLEOTIDE SEQUENCE [LARGE SCALE GENOMIC DNA]</scope>
    <source>
        <strain evidence="13">Foshan</strain>
    </source>
</reference>
<dbReference type="PROSITE" id="PS50268">
    <property type="entry name" value="CADHERIN_2"/>
    <property type="match status" value="11"/>
</dbReference>
<organism evidence="12 13">
    <name type="scientific">Aedes albopictus</name>
    <name type="common">Asian tiger mosquito</name>
    <name type="synonym">Stegomyia albopicta</name>
    <dbReference type="NCBI Taxonomy" id="7160"/>
    <lineage>
        <taxon>Eukaryota</taxon>
        <taxon>Metazoa</taxon>
        <taxon>Ecdysozoa</taxon>
        <taxon>Arthropoda</taxon>
        <taxon>Hexapoda</taxon>
        <taxon>Insecta</taxon>
        <taxon>Pterygota</taxon>
        <taxon>Neoptera</taxon>
        <taxon>Endopterygota</taxon>
        <taxon>Diptera</taxon>
        <taxon>Nematocera</taxon>
        <taxon>Culicoidea</taxon>
        <taxon>Culicidae</taxon>
        <taxon>Culicinae</taxon>
        <taxon>Aedini</taxon>
        <taxon>Aedes</taxon>
        <taxon>Stegomyia</taxon>
    </lineage>
</organism>
<protein>
    <recommendedName>
        <fullName evidence="11">Cadherin domain-containing protein</fullName>
    </recommendedName>
</protein>
<accession>A0ABM1XZL7</accession>
<feature type="domain" description="Cadherin" evidence="11">
    <location>
        <begin position="482"/>
        <end position="585"/>
    </location>
</feature>
<dbReference type="Pfam" id="PF00028">
    <property type="entry name" value="Cadherin"/>
    <property type="match status" value="6"/>
</dbReference>
<dbReference type="Gene3D" id="2.60.40.60">
    <property type="entry name" value="Cadherins"/>
    <property type="match status" value="11"/>
</dbReference>
<evidence type="ECO:0000313" key="12">
    <source>
        <dbReference type="EnsemblMetazoa" id="AALFPA23_004324.P5223"/>
    </source>
</evidence>
<dbReference type="SMART" id="SM00112">
    <property type="entry name" value="CA"/>
    <property type="match status" value="11"/>
</dbReference>
<evidence type="ECO:0000256" key="1">
    <source>
        <dbReference type="ARBA" id="ARBA00004167"/>
    </source>
</evidence>
<feature type="domain" description="Cadherin" evidence="11">
    <location>
        <begin position="363"/>
        <end position="473"/>
    </location>
</feature>
<feature type="transmembrane region" description="Helical" evidence="10">
    <location>
        <begin position="1484"/>
        <end position="1509"/>
    </location>
</feature>
<dbReference type="PRINTS" id="PR00205">
    <property type="entry name" value="CADHERIN"/>
</dbReference>
<sequence length="1734" mass="190938">MTKEELALLVTAQTRTFPPAAAATCCASNTLDHKRTSPDLEKRPEHHAVRRRATGGGPRSRKASTKVATDVMNRTRTRDWRWTSTMTMLPRLLLLAVILMVTHKVHAVEGKLQLCEVETGQTNIILDIEESRGNVTSQSTTPPELPIYGDPESEIQLDLNFPKGNPTFTLSGKSLRLIHPLDRDEENLSHIVFQISCTIRSTRRRRNIPIIVRVSDVNDNPPMFINTPYETTVPESTPVGTTIFKNVLAQDKDAGVNGLVEYFVIEGSQQNISDISPNTLTAADGYGVFAIAYPHQGQVTVVKTLDYERIQRYYLTIVASDRARNASERLSATTTLTIDVADSDDQDPSFIYRGCVLLDGACLNPEYSASVPAGTLQGVLTVTPERIQAVDLDTISAPIRYSFLSGIPGNYGDFFEIDSQTGVLKQTKLVDSSVTAKKFDIIVKAEEVSETKRFATAKLTIHVKPVDAYPPVIGITSTEGYVDENSPIGTTVMDSKGNPIKLTTTDADIASEDEIEYIYEVTTPSFIVSKHGILQVNEEGLDRDPPSQGKYRFQVVAREANGNAASAPMSLTVHLNDVNDNAPKLTMVPPVSLTAGDGRRLVTKVTATDNDSGENAVVTYSIFHVSNNGGNKFAVDPKSGEIETRARLNAGEQYSITVQASDIGGLSSQAIVEVSVTPGPNTKPPRFIKPVYDVQVSEGAEINSTVIVVKAEDPENDPVKYSVTTGNDLRQFSIGKESGVISVIRKLDREDLTRYQLIIRAEDSGGLASSATVNIKVTDINDKNPEFDENLLPYIFSVDEGKENAIIGSVHATDADEGMNAEITYTIPSDIPFKINSRTGEIRTKSQLDYEKQKEYKFVVTAQDGAPEPRLGTASVTVKVRDVPDEVPRFMESILEVKIPENVPDMVVTTVRAFDPDTKPEITYTLKRGPGDLFKIDARTGLIKTIRGLDYEKDKIHELIIGTLENNGTNPGDYIKIMVEVEDRNDIPPVFVSIPEPININDDLPIGSIVGSMPAVDGDGSSPGNVVRYEMVGRGKALKYFQVDADSGIVRIRDELNKEDDTEYLVDVRAYDMGEPQLSSVSTLPIYVSHIPANPNDSAESRVDAGGIINLEVQGLAFSDDSYTTSVPESTGINATIKLIQIINSKKATKHNGGFRCEIIRGNNFNLFRISIEDHACALVLNGPLDYEKTNSHDLEVRLVSNKYFVNQHKNFAQVNVIVQDDNDNVPTFQFPMSYHQGVRNDTYYAVINADADMDTPLITVKATDKDAGVFGQIKYHIYDEKVNEIPNDDSPSSFFTIGEDNGMLKTQKSLQGVKQTPLTFIVEARDNNGDPLAGVVHKAKARVVVNLISDINRMALVFSDSSPKDVRRHVRALEELLHEKSTGLITGIERFSTRKILNENGTIEEVNGATDVWFYAVDPKSERILARNSTSVMNTILTPTILSQINFEASSIARATAQGIFGPVEPKQQIQKVKAAVVVNDDVFPYALIAVAVVILILGSVGIVYICISWSKRYCLAFALGQHSPTNSDATTAVVGTLQRNNNNNTKNNNNLNINNRQNTLNRNLEMNRNNYLNPLGSVSNGTVPGTLTLGRIKSERNNYINGYGDTLNRNNLSMAQNNTFNTLGRTHRNNNNANSNNINNINHHHHMHHNGTVNGTEIVTNTLGRNNRYTDVPISNPLFHIRQNGDLQSQPQLNHTSQTNENVTFGKRDYNQLSFSYLNDLDRSDAETTTEL</sequence>
<keyword evidence="6 10" id="KW-1133">Transmembrane helix</keyword>
<evidence type="ECO:0000256" key="7">
    <source>
        <dbReference type="ARBA" id="ARBA00023136"/>
    </source>
</evidence>
<dbReference type="InterPro" id="IPR015919">
    <property type="entry name" value="Cadherin-like_sf"/>
</dbReference>
<feature type="domain" description="Cadherin" evidence="11">
    <location>
        <begin position="803"/>
        <end position="890"/>
    </location>
</feature>
<name>A0ABM1XZL7_AEDAL</name>
<dbReference type="RefSeq" id="XP_062702063.1">
    <property type="nucleotide sequence ID" value="XM_062846079.1"/>
</dbReference>
<evidence type="ECO:0000256" key="3">
    <source>
        <dbReference type="ARBA" id="ARBA00022729"/>
    </source>
</evidence>
<feature type="domain" description="Cadherin" evidence="11">
    <location>
        <begin position="1119"/>
        <end position="1229"/>
    </location>
</feature>
<reference evidence="12" key="2">
    <citation type="submission" date="2025-05" db="UniProtKB">
        <authorList>
            <consortium name="EnsemblMetazoa"/>
        </authorList>
    </citation>
    <scope>IDENTIFICATION</scope>
    <source>
        <strain evidence="12">Foshan</strain>
    </source>
</reference>
<keyword evidence="3" id="KW-0732">Signal</keyword>
<evidence type="ECO:0000256" key="6">
    <source>
        <dbReference type="ARBA" id="ARBA00022989"/>
    </source>
</evidence>
<dbReference type="Proteomes" id="UP000069940">
    <property type="component" value="Unassembled WGS sequence"/>
</dbReference>
<dbReference type="GeneID" id="109423237"/>
<feature type="domain" description="Cadherin" evidence="11">
    <location>
        <begin position="688"/>
        <end position="787"/>
    </location>
</feature>
<feature type="domain" description="Cadherin" evidence="11">
    <location>
        <begin position="891"/>
        <end position="991"/>
    </location>
</feature>
<keyword evidence="2 10" id="KW-0812">Transmembrane</keyword>
<feature type="compositionally biased region" description="Basic and acidic residues" evidence="9">
    <location>
        <begin position="31"/>
        <end position="47"/>
    </location>
</feature>
<feature type="domain" description="Cadherin" evidence="11">
    <location>
        <begin position="225"/>
        <end position="350"/>
    </location>
</feature>
<evidence type="ECO:0000256" key="10">
    <source>
        <dbReference type="SAM" id="Phobius"/>
    </source>
</evidence>
<dbReference type="InterPro" id="IPR020894">
    <property type="entry name" value="Cadherin_CS"/>
</dbReference>
<evidence type="ECO:0000256" key="5">
    <source>
        <dbReference type="ARBA" id="ARBA00022837"/>
    </source>
</evidence>
<evidence type="ECO:0000256" key="9">
    <source>
        <dbReference type="SAM" id="MobiDB-lite"/>
    </source>
</evidence>
<dbReference type="PANTHER" id="PTHR24027">
    <property type="entry name" value="CADHERIN-23"/>
    <property type="match status" value="1"/>
</dbReference>
<proteinExistence type="predicted"/>
<evidence type="ECO:0000313" key="13">
    <source>
        <dbReference type="Proteomes" id="UP000069940"/>
    </source>
</evidence>
<dbReference type="InterPro" id="IPR039808">
    <property type="entry name" value="Cadherin"/>
</dbReference>
<dbReference type="InterPro" id="IPR002126">
    <property type="entry name" value="Cadherin-like_dom"/>
</dbReference>
<feature type="domain" description="Cadherin" evidence="11">
    <location>
        <begin position="602"/>
        <end position="687"/>
    </location>
</feature>
<feature type="region of interest" description="Disordered" evidence="9">
    <location>
        <begin position="31"/>
        <end position="69"/>
    </location>
</feature>
<evidence type="ECO:0000256" key="2">
    <source>
        <dbReference type="ARBA" id="ARBA00022692"/>
    </source>
</evidence>
<keyword evidence="7 10" id="KW-0472">Membrane</keyword>
<evidence type="ECO:0000259" key="11">
    <source>
        <dbReference type="PROSITE" id="PS50268"/>
    </source>
</evidence>
<keyword evidence="5 8" id="KW-0106">Calcium</keyword>
<keyword evidence="4" id="KW-0677">Repeat</keyword>
<dbReference type="SUPFAM" id="SSF49313">
    <property type="entry name" value="Cadherin-like"/>
    <property type="match status" value="10"/>
</dbReference>
<dbReference type="EnsemblMetazoa" id="AALFPA23_004324.R5223">
    <property type="protein sequence ID" value="AALFPA23_004324.P5223"/>
    <property type="gene ID" value="AALFPA23_004324"/>
</dbReference>
<evidence type="ECO:0000256" key="4">
    <source>
        <dbReference type="ARBA" id="ARBA00022737"/>
    </source>
</evidence>
<dbReference type="PANTHER" id="PTHR24027:SF422">
    <property type="entry name" value="CADHERIN DOMAIN-CONTAINING PROTEIN"/>
    <property type="match status" value="1"/>
</dbReference>
<dbReference type="PROSITE" id="PS00232">
    <property type="entry name" value="CADHERIN_1"/>
    <property type="match status" value="3"/>
</dbReference>
<feature type="domain" description="Cadherin" evidence="11">
    <location>
        <begin position="168"/>
        <end position="224"/>
    </location>
</feature>
<evidence type="ECO:0000256" key="8">
    <source>
        <dbReference type="PROSITE-ProRule" id="PRU00043"/>
    </source>
</evidence>
<feature type="compositionally biased region" description="Basic residues" evidence="9">
    <location>
        <begin position="48"/>
        <end position="64"/>
    </location>
</feature>
<keyword evidence="13" id="KW-1185">Reference proteome</keyword>
<feature type="domain" description="Cadherin" evidence="11">
    <location>
        <begin position="992"/>
        <end position="1097"/>
    </location>
</feature>